<dbReference type="SUPFAM" id="SSF52047">
    <property type="entry name" value="RNI-like"/>
    <property type="match status" value="1"/>
</dbReference>
<dbReference type="Proteomes" id="UP000694864">
    <property type="component" value="Chromosome 8"/>
</dbReference>
<feature type="domain" description="F-box" evidence="1">
    <location>
        <begin position="307"/>
        <end position="349"/>
    </location>
</feature>
<accession>A0ABM0TD40</accession>
<dbReference type="GeneID" id="104709657"/>
<protein>
    <submittedName>
        <fullName evidence="3">F-box protein At4g11580</fullName>
    </submittedName>
</protein>
<evidence type="ECO:0000259" key="1">
    <source>
        <dbReference type="Pfam" id="PF00646"/>
    </source>
</evidence>
<dbReference type="Gene3D" id="3.80.10.10">
    <property type="entry name" value="Ribonuclease Inhibitor"/>
    <property type="match status" value="2"/>
</dbReference>
<keyword evidence="2" id="KW-1185">Reference proteome</keyword>
<dbReference type="PANTHER" id="PTHR38926:SF58">
    <property type="entry name" value="F-BOX DOMAIN-CONTAINING PROTEIN"/>
    <property type="match status" value="1"/>
</dbReference>
<gene>
    <name evidence="3" type="primary">LOC104709657</name>
</gene>
<dbReference type="SUPFAM" id="SSF81383">
    <property type="entry name" value="F-box domain"/>
    <property type="match status" value="2"/>
</dbReference>
<dbReference type="RefSeq" id="XP_010424532.2">
    <property type="nucleotide sequence ID" value="XM_010426230.2"/>
</dbReference>
<evidence type="ECO:0000313" key="2">
    <source>
        <dbReference type="Proteomes" id="UP000694864"/>
    </source>
</evidence>
<reference evidence="3" key="2">
    <citation type="submission" date="2025-08" db="UniProtKB">
        <authorList>
            <consortium name="RefSeq"/>
        </authorList>
    </citation>
    <scope>IDENTIFICATION</scope>
    <source>
        <tissue evidence="3">Leaf</tissue>
    </source>
</reference>
<name>A0ABM0TD40_CAMSA</name>
<dbReference type="InterPro" id="IPR001810">
    <property type="entry name" value="F-box_dom"/>
</dbReference>
<dbReference type="Pfam" id="PF00646">
    <property type="entry name" value="F-box"/>
    <property type="match status" value="1"/>
</dbReference>
<sequence length="468" mass="54962">MRKANSSREDSKWSTLDTNILATIFDKLDIMDITMGASRVCIYWFLVSHNNNTTLWNTIDLTKLKHKGKNVFYKYRVDDEVEEALSFSNFLIKINKLFFNFYKVDGIKLRDLLIEITKLSRTSPRNLFFNFYSCLQKEDLMFVAERIPNIEKLALPVSWSLYNEVESFRFAFGQWKNLNTLIMVHNEFFLFCKFQFRVVGENCNNLNNLKIMGRLGKYDAVQIVRYLQSLKRLSLRCSVVYVEEVISLIRGLENLTTLNLTHCLYLGIDMERLDGARRIQRWTLSMKSVLSSIYRVMFMRSGKVPSWENMDSDILAKIFEKLNVVDITVGASRVCVTWFLAAHQKSLWKTINLANPQLVEFKHPRVKNLRLKSQYVNVEEGLHNIGKILIRVTKFSGTVPTNLFFNFNFFVEDEDLIIASERMPNIRKLVLPQWCNIRESSYKFAFSQWKNLLNQAQRILNQGQKINE</sequence>
<dbReference type="PANTHER" id="PTHR38926">
    <property type="entry name" value="F-BOX DOMAIN CONTAINING PROTEIN, EXPRESSED"/>
    <property type="match status" value="1"/>
</dbReference>
<evidence type="ECO:0000313" key="3">
    <source>
        <dbReference type="RefSeq" id="XP_010424532.2"/>
    </source>
</evidence>
<organism evidence="2 3">
    <name type="scientific">Camelina sativa</name>
    <name type="common">False flax</name>
    <name type="synonym">Myagrum sativum</name>
    <dbReference type="NCBI Taxonomy" id="90675"/>
    <lineage>
        <taxon>Eukaryota</taxon>
        <taxon>Viridiplantae</taxon>
        <taxon>Streptophyta</taxon>
        <taxon>Embryophyta</taxon>
        <taxon>Tracheophyta</taxon>
        <taxon>Spermatophyta</taxon>
        <taxon>Magnoliopsida</taxon>
        <taxon>eudicotyledons</taxon>
        <taxon>Gunneridae</taxon>
        <taxon>Pentapetalae</taxon>
        <taxon>rosids</taxon>
        <taxon>malvids</taxon>
        <taxon>Brassicales</taxon>
        <taxon>Brassicaceae</taxon>
        <taxon>Camelineae</taxon>
        <taxon>Camelina</taxon>
    </lineage>
</organism>
<dbReference type="Gene3D" id="1.20.1280.50">
    <property type="match status" value="1"/>
</dbReference>
<reference evidence="2" key="1">
    <citation type="journal article" date="2014" name="Nat. Commun.">
        <title>The emerging biofuel crop Camelina sativa retains a highly undifferentiated hexaploid genome structure.</title>
        <authorList>
            <person name="Kagale S."/>
            <person name="Koh C."/>
            <person name="Nixon J."/>
            <person name="Bollina V."/>
            <person name="Clarke W.E."/>
            <person name="Tuteja R."/>
            <person name="Spillane C."/>
            <person name="Robinson S.J."/>
            <person name="Links M.G."/>
            <person name="Clarke C."/>
            <person name="Higgins E.E."/>
            <person name="Huebert T."/>
            <person name="Sharpe A.G."/>
            <person name="Parkin I.A."/>
        </authorList>
    </citation>
    <scope>NUCLEOTIDE SEQUENCE [LARGE SCALE GENOMIC DNA]</scope>
    <source>
        <strain evidence="2">cv. DH55</strain>
    </source>
</reference>
<dbReference type="InterPro" id="IPR032675">
    <property type="entry name" value="LRR_dom_sf"/>
</dbReference>
<proteinExistence type="predicted"/>
<dbReference type="InterPro" id="IPR036047">
    <property type="entry name" value="F-box-like_dom_sf"/>
</dbReference>